<dbReference type="InterPro" id="IPR019294">
    <property type="entry name" value="Translation_reg_Com"/>
</dbReference>
<sequence>MTEIRCKKCGRVLCEANGKVKIRCRKCGEWNYIDTDTADQASQGK</sequence>
<dbReference type="Pfam" id="PF10122">
    <property type="entry name" value="Zn_ribbon_Com"/>
    <property type="match status" value="1"/>
</dbReference>
<dbReference type="Proteomes" id="UP000294919">
    <property type="component" value="Unassembled WGS sequence"/>
</dbReference>
<dbReference type="EMBL" id="SLWV01000031">
    <property type="protein sequence ID" value="TCO69517.1"/>
    <property type="molecule type" value="Genomic_DNA"/>
</dbReference>
<dbReference type="AlphaFoldDB" id="A0A4R2KBS4"/>
<reference evidence="1 2" key="1">
    <citation type="submission" date="2019-03" db="EMBL/GenBank/DDBJ databases">
        <title>Genomic Encyclopedia of Type Strains, Phase IV (KMG-IV): sequencing the most valuable type-strain genomes for metagenomic binning, comparative biology and taxonomic classification.</title>
        <authorList>
            <person name="Goeker M."/>
        </authorList>
    </citation>
    <scope>NUCLEOTIDE SEQUENCE [LARGE SCALE GENOMIC DNA]</scope>
    <source>
        <strain evidence="1 2">DSM 102940</strain>
    </source>
</reference>
<dbReference type="OrthoDB" id="2066462at2"/>
<name>A0A4R2KBS4_9FIRM</name>
<organism evidence="1 2">
    <name type="scientific">Marinisporobacter balticus</name>
    <dbReference type="NCBI Taxonomy" id="2018667"/>
    <lineage>
        <taxon>Bacteria</taxon>
        <taxon>Bacillati</taxon>
        <taxon>Bacillota</taxon>
        <taxon>Clostridia</taxon>
        <taxon>Peptostreptococcales</taxon>
        <taxon>Thermotaleaceae</taxon>
        <taxon>Marinisporobacter</taxon>
    </lineage>
</organism>
<dbReference type="RefSeq" id="WP_132247520.1">
    <property type="nucleotide sequence ID" value="NZ_SLWV01000031.1"/>
</dbReference>
<protein>
    <submittedName>
        <fullName evidence="1">Mu-like prophage protein Com</fullName>
    </submittedName>
</protein>
<evidence type="ECO:0000313" key="1">
    <source>
        <dbReference type="EMBL" id="TCO69517.1"/>
    </source>
</evidence>
<evidence type="ECO:0000313" key="2">
    <source>
        <dbReference type="Proteomes" id="UP000294919"/>
    </source>
</evidence>
<keyword evidence="2" id="KW-1185">Reference proteome</keyword>
<gene>
    <name evidence="1" type="ORF">EV214_13141</name>
</gene>
<comment type="caution">
    <text evidence="1">The sequence shown here is derived from an EMBL/GenBank/DDBJ whole genome shotgun (WGS) entry which is preliminary data.</text>
</comment>
<accession>A0A4R2KBS4</accession>
<proteinExistence type="predicted"/>